<dbReference type="RefSeq" id="WP_386676024.1">
    <property type="nucleotide sequence ID" value="NZ_JBHLTG010000011.1"/>
</dbReference>
<dbReference type="InterPro" id="IPR027417">
    <property type="entry name" value="P-loop_NTPase"/>
</dbReference>
<keyword evidence="7" id="KW-0029">Amino-acid transport</keyword>
<accession>A0ABV6RZ06</accession>
<dbReference type="InterPro" id="IPR003439">
    <property type="entry name" value="ABC_transporter-like_ATP-bd"/>
</dbReference>
<name>A0ABV6RZ06_9GAMM</name>
<evidence type="ECO:0000256" key="2">
    <source>
        <dbReference type="ARBA" id="ARBA00022448"/>
    </source>
</evidence>
<evidence type="ECO:0000313" key="10">
    <source>
        <dbReference type="EMBL" id="MFC0682215.1"/>
    </source>
</evidence>
<dbReference type="Pfam" id="PF00005">
    <property type="entry name" value="ABC_tran"/>
    <property type="match status" value="1"/>
</dbReference>
<dbReference type="GO" id="GO:0005524">
    <property type="term" value="F:ATP binding"/>
    <property type="evidence" value="ECO:0007669"/>
    <property type="project" value="UniProtKB-KW"/>
</dbReference>
<dbReference type="PROSITE" id="PS50893">
    <property type="entry name" value="ABC_TRANSPORTER_2"/>
    <property type="match status" value="1"/>
</dbReference>
<evidence type="ECO:0000313" key="11">
    <source>
        <dbReference type="Proteomes" id="UP001589896"/>
    </source>
</evidence>
<keyword evidence="3" id="KW-1003">Cell membrane</keyword>
<dbReference type="InterPro" id="IPR050086">
    <property type="entry name" value="MetN_ABC_transporter-like"/>
</dbReference>
<evidence type="ECO:0000256" key="6">
    <source>
        <dbReference type="ARBA" id="ARBA00022967"/>
    </source>
</evidence>
<dbReference type="InterPro" id="IPR003593">
    <property type="entry name" value="AAA+_ATPase"/>
</dbReference>
<dbReference type="InterPro" id="IPR017871">
    <property type="entry name" value="ABC_transporter-like_CS"/>
</dbReference>
<keyword evidence="4" id="KW-0547">Nucleotide-binding</keyword>
<evidence type="ECO:0000256" key="3">
    <source>
        <dbReference type="ARBA" id="ARBA00022475"/>
    </source>
</evidence>
<dbReference type="SMART" id="SM00382">
    <property type="entry name" value="AAA"/>
    <property type="match status" value="1"/>
</dbReference>
<comment type="caution">
    <text evidence="10">The sequence shown here is derived from an EMBL/GenBank/DDBJ whole genome shotgun (WGS) entry which is preliminary data.</text>
</comment>
<dbReference type="PANTHER" id="PTHR43166:SF30">
    <property type="entry name" value="METHIONINE IMPORT ATP-BINDING PROTEIN METN"/>
    <property type="match status" value="1"/>
</dbReference>
<keyword evidence="6" id="KW-1278">Translocase</keyword>
<evidence type="ECO:0000256" key="7">
    <source>
        <dbReference type="ARBA" id="ARBA00022970"/>
    </source>
</evidence>
<sequence>MISIERLTKVYGSGPSATVVLDGLDFRVGTGEIFAVVGPSGAGKSTLAQCVNLLERPTSGSVVVNGENLSQLSERRLRVARRRIGTIFQSDGLYGRRTAAQNVALPLEYLGVTPAESRTRVAELLDRVGLSSRAAHYPHQLSGGQRQRVGIARALALRPSVLLSDEATSGLDPESTASIVRLLKELRDDLDLSILFITHEMDTVLQVADSVARLEHGRITESGRIVDLLRNPDSALGRSLRPARDAAVATPGAGTWFVSYTGTAVPADWVLRLASELDASVSILGASIETVAGATVGHATLGVTPSDPGRILAAALALGLHARPVGSAPAATGVAPELESVA</sequence>
<reference evidence="10 11" key="1">
    <citation type="submission" date="2024-09" db="EMBL/GenBank/DDBJ databases">
        <authorList>
            <person name="Sun Q."/>
            <person name="Mori K."/>
        </authorList>
    </citation>
    <scope>NUCLEOTIDE SEQUENCE [LARGE SCALE GENOMIC DNA]</scope>
    <source>
        <strain evidence="10 11">KCTC 23076</strain>
    </source>
</reference>
<organism evidence="10 11">
    <name type="scientific">Lysobacter korlensis</name>
    <dbReference type="NCBI Taxonomy" id="553636"/>
    <lineage>
        <taxon>Bacteria</taxon>
        <taxon>Pseudomonadati</taxon>
        <taxon>Pseudomonadota</taxon>
        <taxon>Gammaproteobacteria</taxon>
        <taxon>Lysobacterales</taxon>
        <taxon>Lysobacteraceae</taxon>
        <taxon>Lysobacter</taxon>
    </lineage>
</organism>
<dbReference type="Gene3D" id="3.40.50.300">
    <property type="entry name" value="P-loop containing nucleotide triphosphate hydrolases"/>
    <property type="match status" value="1"/>
</dbReference>
<keyword evidence="8" id="KW-0472">Membrane</keyword>
<feature type="domain" description="ABC transporter" evidence="9">
    <location>
        <begin position="2"/>
        <end position="241"/>
    </location>
</feature>
<evidence type="ECO:0000256" key="5">
    <source>
        <dbReference type="ARBA" id="ARBA00022840"/>
    </source>
</evidence>
<dbReference type="PANTHER" id="PTHR43166">
    <property type="entry name" value="AMINO ACID IMPORT ATP-BINDING PROTEIN"/>
    <property type="match status" value="1"/>
</dbReference>
<dbReference type="PROSITE" id="PS00211">
    <property type="entry name" value="ABC_TRANSPORTER_1"/>
    <property type="match status" value="1"/>
</dbReference>
<keyword evidence="5 10" id="KW-0067">ATP-binding</keyword>
<keyword evidence="2" id="KW-0813">Transport</keyword>
<evidence type="ECO:0000256" key="8">
    <source>
        <dbReference type="ARBA" id="ARBA00023136"/>
    </source>
</evidence>
<comment type="subcellular location">
    <subcellularLocation>
        <location evidence="1">Cell inner membrane</location>
        <topology evidence="1">Peripheral membrane protein</topology>
    </subcellularLocation>
</comment>
<dbReference type="EMBL" id="JBHLTG010000011">
    <property type="protein sequence ID" value="MFC0682215.1"/>
    <property type="molecule type" value="Genomic_DNA"/>
</dbReference>
<evidence type="ECO:0000256" key="1">
    <source>
        <dbReference type="ARBA" id="ARBA00004417"/>
    </source>
</evidence>
<dbReference type="Proteomes" id="UP001589896">
    <property type="component" value="Unassembled WGS sequence"/>
</dbReference>
<keyword evidence="11" id="KW-1185">Reference proteome</keyword>
<gene>
    <name evidence="10" type="ORF">ACFFGH_30660</name>
</gene>
<dbReference type="SUPFAM" id="SSF52540">
    <property type="entry name" value="P-loop containing nucleoside triphosphate hydrolases"/>
    <property type="match status" value="1"/>
</dbReference>
<proteinExistence type="predicted"/>
<evidence type="ECO:0000259" key="9">
    <source>
        <dbReference type="PROSITE" id="PS50893"/>
    </source>
</evidence>
<evidence type="ECO:0000256" key="4">
    <source>
        <dbReference type="ARBA" id="ARBA00022741"/>
    </source>
</evidence>
<protein>
    <submittedName>
        <fullName evidence="10">Methionine ABC transporter ATP-binding protein</fullName>
    </submittedName>
</protein>